<dbReference type="EMBL" id="QBIU01000001">
    <property type="protein sequence ID" value="MWV70056.1"/>
    <property type="molecule type" value="Genomic_DNA"/>
</dbReference>
<protein>
    <submittedName>
        <fullName evidence="1">Uncharacterized protein</fullName>
    </submittedName>
</protein>
<proteinExistence type="predicted"/>
<evidence type="ECO:0000313" key="2">
    <source>
        <dbReference type="Proteomes" id="UP000477070"/>
    </source>
</evidence>
<accession>A0A6B0HUJ2</accession>
<dbReference type="AlphaFoldDB" id="A0A6B0HUJ2"/>
<gene>
    <name evidence="1" type="ORF">DCO61_08605</name>
</gene>
<name>A0A6B0HUJ2_9HELI</name>
<reference evidence="1 2" key="1">
    <citation type="submission" date="2019-12" db="EMBL/GenBank/DDBJ databases">
        <title>Multi-Generational Helicobacter saguini Isolates.</title>
        <authorList>
            <person name="Mannion A."/>
            <person name="Shen Z."/>
            <person name="Fox J.G."/>
        </authorList>
    </citation>
    <scope>NUCLEOTIDE SEQUENCE [LARGE SCALE GENOMIC DNA]</scope>
    <source>
        <strain evidence="2">16-048 (F4)</strain>
    </source>
</reference>
<dbReference type="Proteomes" id="UP000477070">
    <property type="component" value="Unassembled WGS sequence"/>
</dbReference>
<sequence>MLSENFKDLLDSFKDLSSLVDDINKDLEISNNEIDKTLDNVKVESENNTKGVVC</sequence>
<evidence type="ECO:0000313" key="1">
    <source>
        <dbReference type="EMBL" id="MWV70056.1"/>
    </source>
</evidence>
<comment type="caution">
    <text evidence="1">The sequence shown here is derived from an EMBL/GenBank/DDBJ whole genome shotgun (WGS) entry which is preliminary data.</text>
</comment>
<organism evidence="1 2">
    <name type="scientific">Helicobacter saguini</name>
    <dbReference type="NCBI Taxonomy" id="1548018"/>
    <lineage>
        <taxon>Bacteria</taxon>
        <taxon>Pseudomonadati</taxon>
        <taxon>Campylobacterota</taxon>
        <taxon>Epsilonproteobacteria</taxon>
        <taxon>Campylobacterales</taxon>
        <taxon>Helicobacteraceae</taxon>
        <taxon>Helicobacter</taxon>
    </lineage>
</organism>
<dbReference type="RefSeq" id="WP_160659343.1">
    <property type="nucleotide sequence ID" value="NZ_JRMP02000024.1"/>
</dbReference>